<evidence type="ECO:0000256" key="1">
    <source>
        <dbReference type="SAM" id="Phobius"/>
    </source>
</evidence>
<proteinExistence type="predicted"/>
<dbReference type="AlphaFoldDB" id="A0A376YG77"/>
<dbReference type="Proteomes" id="UP000254785">
    <property type="component" value="Unassembled WGS sequence"/>
</dbReference>
<name>A0A376YG77_ECOLX</name>
<feature type="transmembrane region" description="Helical" evidence="1">
    <location>
        <begin position="82"/>
        <end position="103"/>
    </location>
</feature>
<reference evidence="2 3" key="1">
    <citation type="submission" date="2018-06" db="EMBL/GenBank/DDBJ databases">
        <authorList>
            <consortium name="Pathogen Informatics"/>
            <person name="Doyle S."/>
        </authorList>
    </citation>
    <scope>NUCLEOTIDE SEQUENCE [LARGE SCALE GENOMIC DNA]</scope>
    <source>
        <strain evidence="2 3">NCTC9117</strain>
    </source>
</reference>
<evidence type="ECO:0000313" key="3">
    <source>
        <dbReference type="Proteomes" id="UP000254785"/>
    </source>
</evidence>
<keyword evidence="1" id="KW-0812">Transmembrane</keyword>
<dbReference type="Gene3D" id="1.20.1250.20">
    <property type="entry name" value="MFS general substrate transporter like domains"/>
    <property type="match status" value="1"/>
</dbReference>
<keyword evidence="1" id="KW-0472">Membrane</keyword>
<keyword evidence="1" id="KW-1133">Transmembrane helix</keyword>
<dbReference type="EMBL" id="UGDC01000003">
    <property type="protein sequence ID" value="STJ83449.1"/>
    <property type="molecule type" value="Genomic_DNA"/>
</dbReference>
<organism evidence="2 3">
    <name type="scientific">Escherichia coli</name>
    <dbReference type="NCBI Taxonomy" id="562"/>
    <lineage>
        <taxon>Bacteria</taxon>
        <taxon>Pseudomonadati</taxon>
        <taxon>Pseudomonadota</taxon>
        <taxon>Gammaproteobacteria</taxon>
        <taxon>Enterobacterales</taxon>
        <taxon>Enterobacteriaceae</taxon>
        <taxon>Escherichia</taxon>
    </lineage>
</organism>
<feature type="transmembrane region" description="Helical" evidence="1">
    <location>
        <begin position="46"/>
        <end position="70"/>
    </location>
</feature>
<evidence type="ECO:0000313" key="2">
    <source>
        <dbReference type="EMBL" id="STJ83449.1"/>
    </source>
</evidence>
<dbReference type="Pfam" id="PF13347">
    <property type="entry name" value="MFS_2"/>
    <property type="match status" value="1"/>
</dbReference>
<dbReference type="InterPro" id="IPR036259">
    <property type="entry name" value="MFS_trans_sf"/>
</dbReference>
<protein>
    <submittedName>
        <fullName evidence="2">Permease</fullName>
    </submittedName>
</protein>
<accession>A0A376YG77</accession>
<sequence length="124" mass="13812">MFSIGGFIFMMLCYRGVKEHYVDTAPTGHKASILKSFCAIFRNPPLLVLCIANLCTLAAFNIKLAIQVYYTQYVLNDINLLSWMGFFSMGCILVGVLLVPLTVKCFGKKQVYLAGMVLWAVVIS</sequence>
<gene>
    <name evidence="2" type="primary">yihO_2</name>
    <name evidence="2" type="ORF">NCTC9117_06109</name>
</gene>
<dbReference type="SUPFAM" id="SSF103473">
    <property type="entry name" value="MFS general substrate transporter"/>
    <property type="match status" value="1"/>
</dbReference>